<sequence>MRTAGRLVLALSALRGVYADAAWQVYYPKDSNVIAATLPTTTVTTTASAASATQTVAAYNMTELVAPSLPSPMPSLAFGVQLYSGGMENLSIQQNGAFMGFSIEMSVSVQVCASAIHPTFLNLMANLAQRAGWVRVRVGGNSQETAELKTTLAGYSEGTILAKDTGNTTNPTNTPPIEYTSDLFTMMGKITDFTNIRWYLGVPFYTIDPVNMDIVVVGESVLGDRVLAYQVANEPDYYGYNGRNHRDSTYSPANFTTEFGEFITQVNANSSITRRSDTWMVPSISATNWNIDDFITTGLISTYKDQLYAMTVERYPNDNCGAIYGYTTVTDPQDVIASYVNHDQVTSILQYYQVSSAYAVSLDVPYIMFETNTASCSGFPGVSDAFAAALWGIDWSMTLAYYNFSAALYHIGGQAAYYNAFTPPPTAQSAYYGWTVGPIYYSALVLAETMGSSNTSQVVELFQNSNSPYTPGWAVYENGIPKKVLMINYMTDSTGSSDYTASVAIGGGTTGQTAATPSSVKVKILRAASVASKTNMTWAGQTLGDHFTSDGRLTGDLSVQTIQCDTTNNVCKVVVPAPGAALIFLDDDSYTAVTPTTTETFPTTFYTATVNTAKIDPSALAHSNGHGNMSGILDATSQNSRSSAWSWRVDIVRLITTCSVFIGAFVVWM</sequence>
<dbReference type="EMBL" id="MU273594">
    <property type="protein sequence ID" value="KAI0031066.1"/>
    <property type="molecule type" value="Genomic_DNA"/>
</dbReference>
<evidence type="ECO:0000313" key="1">
    <source>
        <dbReference type="EMBL" id="KAI0031066.1"/>
    </source>
</evidence>
<dbReference type="Proteomes" id="UP000814128">
    <property type="component" value="Unassembled WGS sequence"/>
</dbReference>
<accession>A0ACB8QHJ3</accession>
<comment type="caution">
    <text evidence="1">The sequence shown here is derived from an EMBL/GenBank/DDBJ whole genome shotgun (WGS) entry which is preliminary data.</text>
</comment>
<gene>
    <name evidence="1" type="ORF">K488DRAFT_52875</name>
</gene>
<evidence type="ECO:0000313" key="2">
    <source>
        <dbReference type="Proteomes" id="UP000814128"/>
    </source>
</evidence>
<reference evidence="1" key="1">
    <citation type="submission" date="2021-02" db="EMBL/GenBank/DDBJ databases">
        <authorList>
            <consortium name="DOE Joint Genome Institute"/>
            <person name="Ahrendt S."/>
            <person name="Looney B.P."/>
            <person name="Miyauchi S."/>
            <person name="Morin E."/>
            <person name="Drula E."/>
            <person name="Courty P.E."/>
            <person name="Chicoki N."/>
            <person name="Fauchery L."/>
            <person name="Kohler A."/>
            <person name="Kuo A."/>
            <person name="Labutti K."/>
            <person name="Pangilinan J."/>
            <person name="Lipzen A."/>
            <person name="Riley R."/>
            <person name="Andreopoulos W."/>
            <person name="He G."/>
            <person name="Johnson J."/>
            <person name="Barry K.W."/>
            <person name="Grigoriev I.V."/>
            <person name="Nagy L."/>
            <person name="Hibbett D."/>
            <person name="Henrissat B."/>
            <person name="Matheny P.B."/>
            <person name="Labbe J."/>
            <person name="Martin F."/>
        </authorList>
    </citation>
    <scope>NUCLEOTIDE SEQUENCE</scope>
    <source>
        <strain evidence="1">EC-137</strain>
    </source>
</reference>
<reference evidence="1" key="2">
    <citation type="journal article" date="2022" name="New Phytol.">
        <title>Evolutionary transition to the ectomycorrhizal habit in the genomes of a hyperdiverse lineage of mushroom-forming fungi.</title>
        <authorList>
            <person name="Looney B."/>
            <person name="Miyauchi S."/>
            <person name="Morin E."/>
            <person name="Drula E."/>
            <person name="Courty P.E."/>
            <person name="Kohler A."/>
            <person name="Kuo A."/>
            <person name="LaButti K."/>
            <person name="Pangilinan J."/>
            <person name="Lipzen A."/>
            <person name="Riley R."/>
            <person name="Andreopoulos W."/>
            <person name="He G."/>
            <person name="Johnson J."/>
            <person name="Nolan M."/>
            <person name="Tritt A."/>
            <person name="Barry K.W."/>
            <person name="Grigoriev I.V."/>
            <person name="Nagy L.G."/>
            <person name="Hibbett D."/>
            <person name="Henrissat B."/>
            <person name="Matheny P.B."/>
            <person name="Labbe J."/>
            <person name="Martin F.M."/>
        </authorList>
    </citation>
    <scope>NUCLEOTIDE SEQUENCE</scope>
    <source>
        <strain evidence="1">EC-137</strain>
    </source>
</reference>
<name>A0ACB8QHJ3_9AGAM</name>
<organism evidence="1 2">
    <name type="scientific">Vararia minispora EC-137</name>
    <dbReference type="NCBI Taxonomy" id="1314806"/>
    <lineage>
        <taxon>Eukaryota</taxon>
        <taxon>Fungi</taxon>
        <taxon>Dikarya</taxon>
        <taxon>Basidiomycota</taxon>
        <taxon>Agaricomycotina</taxon>
        <taxon>Agaricomycetes</taxon>
        <taxon>Russulales</taxon>
        <taxon>Lachnocladiaceae</taxon>
        <taxon>Vararia</taxon>
    </lineage>
</organism>
<keyword evidence="2" id="KW-1185">Reference proteome</keyword>
<protein>
    <submittedName>
        <fullName evidence="1">Uncharacterized protein</fullName>
    </submittedName>
</protein>
<proteinExistence type="predicted"/>